<dbReference type="EMBL" id="FOZM01000002">
    <property type="protein sequence ID" value="SFS19835.1"/>
    <property type="molecule type" value="Genomic_DNA"/>
</dbReference>
<dbReference type="Gene3D" id="3.30.200.20">
    <property type="entry name" value="Phosphorylase Kinase, domain 1"/>
    <property type="match status" value="1"/>
</dbReference>
<proteinExistence type="predicted"/>
<keyword evidence="3" id="KW-1185">Reference proteome</keyword>
<evidence type="ECO:0000259" key="1">
    <source>
        <dbReference type="Pfam" id="PF01636"/>
    </source>
</evidence>
<dbReference type="InterPro" id="IPR002575">
    <property type="entry name" value="Aminoglycoside_PTrfase"/>
</dbReference>
<dbReference type="InterPro" id="IPR011009">
    <property type="entry name" value="Kinase-like_dom_sf"/>
</dbReference>
<dbReference type="Pfam" id="PF01636">
    <property type="entry name" value="APH"/>
    <property type="match status" value="1"/>
</dbReference>
<accession>A0A1I6MVT6</accession>
<gene>
    <name evidence="2" type="ORF">SAMN05444714_2371</name>
</gene>
<evidence type="ECO:0000313" key="3">
    <source>
        <dbReference type="Proteomes" id="UP000198926"/>
    </source>
</evidence>
<evidence type="ECO:0000313" key="2">
    <source>
        <dbReference type="EMBL" id="SFS19835.1"/>
    </source>
</evidence>
<protein>
    <recommendedName>
        <fullName evidence="1">Aminoglycoside phosphotransferase domain-containing protein</fullName>
    </recommendedName>
</protein>
<dbReference type="Gene3D" id="3.90.1200.10">
    <property type="match status" value="1"/>
</dbReference>
<name>A0A1I6MVT6_9RHOB</name>
<dbReference type="STRING" id="1123755.SAMN05444714_2371"/>
<dbReference type="RefSeq" id="WP_090208655.1">
    <property type="nucleotide sequence ID" value="NZ_FOZM01000002.1"/>
</dbReference>
<dbReference type="Proteomes" id="UP000198926">
    <property type="component" value="Unassembled WGS sequence"/>
</dbReference>
<dbReference type="SUPFAM" id="SSF56112">
    <property type="entry name" value="Protein kinase-like (PK-like)"/>
    <property type="match status" value="1"/>
</dbReference>
<reference evidence="2 3" key="1">
    <citation type="submission" date="2016-10" db="EMBL/GenBank/DDBJ databases">
        <authorList>
            <person name="de Groot N.N."/>
        </authorList>
    </citation>
    <scope>NUCLEOTIDE SEQUENCE [LARGE SCALE GENOMIC DNA]</scope>
    <source>
        <strain evidence="2 3">DSM 29433</strain>
    </source>
</reference>
<sequence length="324" mass="36116">MQKRDAVIAATLKQTAWAGWQSEAIAGDASTRRYFRLSNGEASVILMDAPPETCHDTGRFVEIATHLTAHGFAAPEILHRDLSLGIVVLSDLGLSDFVRHLNASPHEEALLYENATDVLVRLSQTPAPQMLSRLTPEVGARMIHPLGEHYGVENLRQIQDLLLAALQSYAPTADTLSLRDYHAENLIWRPQLTGIDRVGLLDFQDAFIAPAGYDLASLLRDARRDVDPRVADRLISAFAEEIRMETAQFSAQFATLAVQRNLRILGIFAKLVGQDRKPKYLPLMNRVWQSILTDLHHDALSDLRLAVLQNVPAPDQDHLKRFAV</sequence>
<feature type="domain" description="Aminoglycoside phosphotransferase" evidence="1">
    <location>
        <begin position="24"/>
        <end position="239"/>
    </location>
</feature>
<dbReference type="OrthoDB" id="9809275at2"/>
<dbReference type="AlphaFoldDB" id="A0A1I6MVT6"/>
<organism evidence="2 3">
    <name type="scientific">Yoonia litorea</name>
    <dbReference type="NCBI Taxonomy" id="1123755"/>
    <lineage>
        <taxon>Bacteria</taxon>
        <taxon>Pseudomonadati</taxon>
        <taxon>Pseudomonadota</taxon>
        <taxon>Alphaproteobacteria</taxon>
        <taxon>Rhodobacterales</taxon>
        <taxon>Paracoccaceae</taxon>
        <taxon>Yoonia</taxon>
    </lineage>
</organism>